<dbReference type="PROSITE" id="PS51318">
    <property type="entry name" value="TAT"/>
    <property type="match status" value="1"/>
</dbReference>
<dbReference type="Proteomes" id="UP000327000">
    <property type="component" value="Unassembled WGS sequence"/>
</dbReference>
<feature type="signal peptide" evidence="1">
    <location>
        <begin position="1"/>
        <end position="30"/>
    </location>
</feature>
<reference evidence="2 3" key="1">
    <citation type="journal article" date="2019" name="Microb. Cell Fact.">
        <title>Exploring novel herbicidin analogues by transcriptional regulator overexpression and MS/MS molecular networking.</title>
        <authorList>
            <person name="Shi Y."/>
            <person name="Gu R."/>
            <person name="Li Y."/>
            <person name="Wang X."/>
            <person name="Ren W."/>
            <person name="Li X."/>
            <person name="Wang L."/>
            <person name="Xie Y."/>
            <person name="Hong B."/>
        </authorList>
    </citation>
    <scope>NUCLEOTIDE SEQUENCE [LARGE SCALE GENOMIC DNA]</scope>
    <source>
        <strain evidence="2 3">US-43</strain>
    </source>
</reference>
<protein>
    <submittedName>
        <fullName evidence="2">Uncharacterized protein</fullName>
    </submittedName>
</protein>
<sequence length="310" mass="32691">MSRRRHTLRIALASAAVAGAVLAPVSTAFAAPHTPAAAAKSSPVRTVKLLDGSVAKVYKDAKGREYRAELLSSKGAKLGVLDAERPYVLRGDILIEIDVMTGKVGSLRAKDIGLGTDRGHHNARGGTQVGITALPGGKDNRAVVYQHSRYEHTAFVVWNGNLAAVLDAKHPQKPVGKGGDYLVKLNARNGKVTAVKDKGHRGPSLPSGKCVAQKEQSIGAGAMASLYNTPRGPEAWLHTADDNGRPAYFAHLDRKHPSLPKDAGIIAKITNLGSAQPKFVFQTQGGAGMHPATALFPKLPKGCVVVNHVK</sequence>
<accession>A0A5N5WGG7</accession>
<keyword evidence="1" id="KW-0732">Signal</keyword>
<dbReference type="RefSeq" id="WP_152262204.1">
    <property type="nucleotide sequence ID" value="NZ_VOKX01000003.1"/>
</dbReference>
<organism evidence="2 3">
    <name type="scientific">Streptomyces mobaraensis</name>
    <name type="common">Streptoverticillium mobaraense</name>
    <dbReference type="NCBI Taxonomy" id="35621"/>
    <lineage>
        <taxon>Bacteria</taxon>
        <taxon>Bacillati</taxon>
        <taxon>Actinomycetota</taxon>
        <taxon>Actinomycetes</taxon>
        <taxon>Kitasatosporales</taxon>
        <taxon>Streptomycetaceae</taxon>
        <taxon>Streptomyces</taxon>
    </lineage>
</organism>
<evidence type="ECO:0000256" key="1">
    <source>
        <dbReference type="SAM" id="SignalP"/>
    </source>
</evidence>
<dbReference type="AlphaFoldDB" id="A0A5N5WGG7"/>
<dbReference type="InterPro" id="IPR006311">
    <property type="entry name" value="TAT_signal"/>
</dbReference>
<name>A0A5N5WGG7_STRMB</name>
<gene>
    <name evidence="2" type="ORF">FRZ00_01395</name>
</gene>
<keyword evidence="3" id="KW-1185">Reference proteome</keyword>
<evidence type="ECO:0000313" key="3">
    <source>
        <dbReference type="Proteomes" id="UP000327000"/>
    </source>
</evidence>
<evidence type="ECO:0000313" key="2">
    <source>
        <dbReference type="EMBL" id="KAB7852468.1"/>
    </source>
</evidence>
<dbReference type="EMBL" id="VOKX01000003">
    <property type="protein sequence ID" value="KAB7852468.1"/>
    <property type="molecule type" value="Genomic_DNA"/>
</dbReference>
<comment type="caution">
    <text evidence="2">The sequence shown here is derived from an EMBL/GenBank/DDBJ whole genome shotgun (WGS) entry which is preliminary data.</text>
</comment>
<proteinExistence type="predicted"/>
<dbReference type="OrthoDB" id="4206787at2"/>
<feature type="chain" id="PRO_5024846161" evidence="1">
    <location>
        <begin position="31"/>
        <end position="310"/>
    </location>
</feature>